<name>A0A9P6AZS2_9AGAM</name>
<feature type="compositionally biased region" description="Acidic residues" evidence="1">
    <location>
        <begin position="223"/>
        <end position="235"/>
    </location>
</feature>
<proteinExistence type="predicted"/>
<dbReference type="EMBL" id="MU128956">
    <property type="protein sequence ID" value="KAF9514842.1"/>
    <property type="molecule type" value="Genomic_DNA"/>
</dbReference>
<dbReference type="Proteomes" id="UP000886523">
    <property type="component" value="Unassembled WGS sequence"/>
</dbReference>
<dbReference type="AlphaFoldDB" id="A0A9P6AZS2"/>
<evidence type="ECO:0000256" key="1">
    <source>
        <dbReference type="SAM" id="MobiDB-lite"/>
    </source>
</evidence>
<organism evidence="2 3">
    <name type="scientific">Hydnum rufescens UP504</name>
    <dbReference type="NCBI Taxonomy" id="1448309"/>
    <lineage>
        <taxon>Eukaryota</taxon>
        <taxon>Fungi</taxon>
        <taxon>Dikarya</taxon>
        <taxon>Basidiomycota</taxon>
        <taxon>Agaricomycotina</taxon>
        <taxon>Agaricomycetes</taxon>
        <taxon>Cantharellales</taxon>
        <taxon>Hydnaceae</taxon>
        <taxon>Hydnum</taxon>
    </lineage>
</organism>
<dbReference type="OrthoDB" id="3269075at2759"/>
<accession>A0A9P6AZS2</accession>
<feature type="region of interest" description="Disordered" evidence="1">
    <location>
        <begin position="214"/>
        <end position="237"/>
    </location>
</feature>
<reference evidence="2" key="1">
    <citation type="journal article" date="2020" name="Nat. Commun.">
        <title>Large-scale genome sequencing of mycorrhizal fungi provides insights into the early evolution of symbiotic traits.</title>
        <authorList>
            <person name="Miyauchi S."/>
            <person name="Kiss E."/>
            <person name="Kuo A."/>
            <person name="Drula E."/>
            <person name="Kohler A."/>
            <person name="Sanchez-Garcia M."/>
            <person name="Morin E."/>
            <person name="Andreopoulos B."/>
            <person name="Barry K.W."/>
            <person name="Bonito G."/>
            <person name="Buee M."/>
            <person name="Carver A."/>
            <person name="Chen C."/>
            <person name="Cichocki N."/>
            <person name="Clum A."/>
            <person name="Culley D."/>
            <person name="Crous P.W."/>
            <person name="Fauchery L."/>
            <person name="Girlanda M."/>
            <person name="Hayes R.D."/>
            <person name="Keri Z."/>
            <person name="LaButti K."/>
            <person name="Lipzen A."/>
            <person name="Lombard V."/>
            <person name="Magnuson J."/>
            <person name="Maillard F."/>
            <person name="Murat C."/>
            <person name="Nolan M."/>
            <person name="Ohm R.A."/>
            <person name="Pangilinan J."/>
            <person name="Pereira M.F."/>
            <person name="Perotto S."/>
            <person name="Peter M."/>
            <person name="Pfister S."/>
            <person name="Riley R."/>
            <person name="Sitrit Y."/>
            <person name="Stielow J.B."/>
            <person name="Szollosi G."/>
            <person name="Zifcakova L."/>
            <person name="Stursova M."/>
            <person name="Spatafora J.W."/>
            <person name="Tedersoo L."/>
            <person name="Vaario L.M."/>
            <person name="Yamada A."/>
            <person name="Yan M."/>
            <person name="Wang P."/>
            <person name="Xu J."/>
            <person name="Bruns T."/>
            <person name="Baldrian P."/>
            <person name="Vilgalys R."/>
            <person name="Dunand C."/>
            <person name="Henrissat B."/>
            <person name="Grigoriev I.V."/>
            <person name="Hibbett D."/>
            <person name="Nagy L.G."/>
            <person name="Martin F.M."/>
        </authorList>
    </citation>
    <scope>NUCLEOTIDE SEQUENCE</scope>
    <source>
        <strain evidence="2">UP504</strain>
    </source>
</reference>
<keyword evidence="3" id="KW-1185">Reference proteome</keyword>
<sequence length="271" mass="30024">MGRKKPDPIPTGPAVLPTTTKSKSRRSIIPSAKGTAASPAPNSIPWAKNPEWTDIIVNGLKNDDKLRHDLFSSTLKKKKSGGFRISGVPKSDHHLALAELIFKDDKVFGPEWLTNPNRLGTLVNGRMDALKRDYRKYQTELNGTGGGITAEQQEDDPSVVNRIAVINKEFPWYDDLHAMWRDHPAYNPVAVTNVETKSSTERVDELAAILQRTDSRKSISPTCDDDEDNCDDDDGPPLRPRLVLGVIATTMIPVGIRCQVAPISRLQMKTH</sequence>
<feature type="region of interest" description="Disordered" evidence="1">
    <location>
        <begin position="1"/>
        <end position="44"/>
    </location>
</feature>
<evidence type="ECO:0000313" key="3">
    <source>
        <dbReference type="Proteomes" id="UP000886523"/>
    </source>
</evidence>
<protein>
    <submittedName>
        <fullName evidence="2">Uncharacterized protein</fullName>
    </submittedName>
</protein>
<evidence type="ECO:0000313" key="2">
    <source>
        <dbReference type="EMBL" id="KAF9514842.1"/>
    </source>
</evidence>
<gene>
    <name evidence="2" type="ORF">BS47DRAFT_833556</name>
</gene>
<comment type="caution">
    <text evidence="2">The sequence shown here is derived from an EMBL/GenBank/DDBJ whole genome shotgun (WGS) entry which is preliminary data.</text>
</comment>